<dbReference type="GeneID" id="18827371"/>
<dbReference type="EMBL" id="JH971400">
    <property type="protein sequence ID" value="EKM76797.1"/>
    <property type="molecule type" value="Genomic_DNA"/>
</dbReference>
<keyword evidence="1" id="KW-0472">Membrane</keyword>
<keyword evidence="3" id="KW-1185">Reference proteome</keyword>
<dbReference type="InParanoid" id="K5X1L0"/>
<keyword evidence="1" id="KW-1133">Transmembrane helix</keyword>
<accession>K5X1L0</accession>
<name>K5X1L0_AGABU</name>
<keyword evidence="1" id="KW-0812">Transmembrane</keyword>
<feature type="transmembrane region" description="Helical" evidence="1">
    <location>
        <begin position="144"/>
        <end position="165"/>
    </location>
</feature>
<proteinExistence type="predicted"/>
<organism evidence="2 3">
    <name type="scientific">Agaricus bisporus var. burnettii (strain JB137-S8 / ATCC MYA-4627 / FGSC 10392)</name>
    <name type="common">White button mushroom</name>
    <dbReference type="NCBI Taxonomy" id="597362"/>
    <lineage>
        <taxon>Eukaryota</taxon>
        <taxon>Fungi</taxon>
        <taxon>Dikarya</taxon>
        <taxon>Basidiomycota</taxon>
        <taxon>Agaricomycotina</taxon>
        <taxon>Agaricomycetes</taxon>
        <taxon>Agaricomycetidae</taxon>
        <taxon>Agaricales</taxon>
        <taxon>Agaricineae</taxon>
        <taxon>Agaricaceae</taxon>
        <taxon>Agaricus</taxon>
    </lineage>
</organism>
<dbReference type="HOGENOM" id="CLU_1532085_0_0_1"/>
<dbReference type="Proteomes" id="UP000008493">
    <property type="component" value="Unassembled WGS sequence"/>
</dbReference>
<dbReference type="AlphaFoldDB" id="K5X1L0"/>
<evidence type="ECO:0000313" key="2">
    <source>
        <dbReference type="EMBL" id="EKM76797.1"/>
    </source>
</evidence>
<dbReference type="KEGG" id="abp:AGABI1DRAFT131085"/>
<protein>
    <submittedName>
        <fullName evidence="2">Uncharacterized protein</fullName>
    </submittedName>
</protein>
<dbReference type="OMA" id="FEACHHR"/>
<evidence type="ECO:0000256" key="1">
    <source>
        <dbReference type="SAM" id="Phobius"/>
    </source>
</evidence>
<sequence length="175" mass="20037">MESEKEASRRSQEIYDEIFRCYDAYPSIKVQCPVKGCSGWDQYNPFFSSKPSFEACHHRKCRAFETCRDGMVARDIYKCEKKLGYFEAEKRRASQEKKRQWEEKAGHEAARQMQLLGEGPNGFPYMVGNISPPSTPSEPEGVKIVLASFIIALFALYVKIAIYFYPAASEKSGKM</sequence>
<reference evidence="3" key="1">
    <citation type="journal article" date="2012" name="Proc. Natl. Acad. Sci. U.S.A.">
        <title>Genome sequence of the button mushroom Agaricus bisporus reveals mechanisms governing adaptation to a humic-rich ecological niche.</title>
        <authorList>
            <person name="Morin E."/>
            <person name="Kohler A."/>
            <person name="Baker A.R."/>
            <person name="Foulongne-Oriol M."/>
            <person name="Lombard V."/>
            <person name="Nagy L.G."/>
            <person name="Ohm R.A."/>
            <person name="Patyshakuliyeva A."/>
            <person name="Brun A."/>
            <person name="Aerts A.L."/>
            <person name="Bailey A.M."/>
            <person name="Billette C."/>
            <person name="Coutinho P.M."/>
            <person name="Deakin G."/>
            <person name="Doddapaneni H."/>
            <person name="Floudas D."/>
            <person name="Grimwood J."/>
            <person name="Hilden K."/>
            <person name="Kuees U."/>
            <person name="LaButti K.M."/>
            <person name="Lapidus A."/>
            <person name="Lindquist E.A."/>
            <person name="Lucas S.M."/>
            <person name="Murat C."/>
            <person name="Riley R.W."/>
            <person name="Salamov A.A."/>
            <person name="Schmutz J."/>
            <person name="Subramanian V."/>
            <person name="Woesten H.A.B."/>
            <person name="Xu J."/>
            <person name="Eastwood D.C."/>
            <person name="Foster G.D."/>
            <person name="Sonnenberg A.S."/>
            <person name="Cullen D."/>
            <person name="de Vries R.P."/>
            <person name="Lundell T."/>
            <person name="Hibbett D.S."/>
            <person name="Henrissat B."/>
            <person name="Burton K.S."/>
            <person name="Kerrigan R.W."/>
            <person name="Challen M.P."/>
            <person name="Grigoriev I.V."/>
            <person name="Martin F."/>
        </authorList>
    </citation>
    <scope>NUCLEOTIDE SEQUENCE [LARGE SCALE GENOMIC DNA]</scope>
    <source>
        <strain evidence="3">JB137-S8 / ATCC MYA-4627 / FGSC 10392</strain>
    </source>
</reference>
<evidence type="ECO:0000313" key="3">
    <source>
        <dbReference type="Proteomes" id="UP000008493"/>
    </source>
</evidence>
<gene>
    <name evidence="2" type="ORF">AGABI1DRAFT_131085</name>
</gene>
<dbReference type="RefSeq" id="XP_007332685.1">
    <property type="nucleotide sequence ID" value="XM_007332623.1"/>
</dbReference>